<comment type="caution">
    <text evidence="9">The sequence shown here is derived from an EMBL/GenBank/DDBJ whole genome shotgun (WGS) entry which is preliminary data.</text>
</comment>
<evidence type="ECO:0000256" key="4">
    <source>
        <dbReference type="ARBA" id="ARBA00022801"/>
    </source>
</evidence>
<organism evidence="9 10">
    <name type="scientific">Mesonia sediminis</name>
    <dbReference type="NCBI Taxonomy" id="1703946"/>
    <lineage>
        <taxon>Bacteria</taxon>
        <taxon>Pseudomonadati</taxon>
        <taxon>Bacteroidota</taxon>
        <taxon>Flavobacteriia</taxon>
        <taxon>Flavobacteriales</taxon>
        <taxon>Flavobacteriaceae</taxon>
        <taxon>Mesonia</taxon>
    </lineage>
</organism>
<evidence type="ECO:0000256" key="3">
    <source>
        <dbReference type="ARBA" id="ARBA00022723"/>
    </source>
</evidence>
<evidence type="ECO:0000259" key="8">
    <source>
        <dbReference type="Pfam" id="PF00857"/>
    </source>
</evidence>
<evidence type="ECO:0000256" key="1">
    <source>
        <dbReference type="ARBA" id="ARBA00006336"/>
    </source>
</evidence>
<reference evidence="10" key="1">
    <citation type="journal article" date="2019" name="Int. J. Syst. Evol. Microbiol.">
        <title>The Global Catalogue of Microorganisms (GCM) 10K type strain sequencing project: providing services to taxonomists for standard genome sequencing and annotation.</title>
        <authorList>
            <consortium name="The Broad Institute Genomics Platform"/>
            <consortium name="The Broad Institute Genome Sequencing Center for Infectious Disease"/>
            <person name="Wu L."/>
            <person name="Ma J."/>
        </authorList>
    </citation>
    <scope>NUCLEOTIDE SEQUENCE [LARGE SCALE GENOMIC DNA]</scope>
    <source>
        <strain evidence="10">KCTC 42255</strain>
    </source>
</reference>
<evidence type="ECO:0000256" key="6">
    <source>
        <dbReference type="ARBA" id="ARBA00039017"/>
    </source>
</evidence>
<evidence type="ECO:0000256" key="7">
    <source>
        <dbReference type="ARBA" id="ARBA00043224"/>
    </source>
</evidence>
<dbReference type="PANTHER" id="PTHR11080:SF2">
    <property type="entry name" value="LD05707P"/>
    <property type="match status" value="1"/>
</dbReference>
<dbReference type="GO" id="GO:0008936">
    <property type="term" value="F:nicotinamidase activity"/>
    <property type="evidence" value="ECO:0007669"/>
    <property type="project" value="UniProtKB-EC"/>
</dbReference>
<evidence type="ECO:0000313" key="10">
    <source>
        <dbReference type="Proteomes" id="UP001597357"/>
    </source>
</evidence>
<dbReference type="RefSeq" id="WP_379046791.1">
    <property type="nucleotide sequence ID" value="NZ_JBHULZ010000041.1"/>
</dbReference>
<dbReference type="PANTHER" id="PTHR11080">
    <property type="entry name" value="PYRAZINAMIDASE/NICOTINAMIDASE"/>
    <property type="match status" value="1"/>
</dbReference>
<dbReference type="Proteomes" id="UP001597357">
    <property type="component" value="Unassembled WGS sequence"/>
</dbReference>
<dbReference type="InterPro" id="IPR036380">
    <property type="entry name" value="Isochorismatase-like_sf"/>
</dbReference>
<evidence type="ECO:0000313" key="9">
    <source>
        <dbReference type="EMBL" id="MFD2697981.1"/>
    </source>
</evidence>
<gene>
    <name evidence="9" type="primary">pncA</name>
    <name evidence="9" type="ORF">ACFSQ0_08260</name>
</gene>
<dbReference type="CDD" id="cd01011">
    <property type="entry name" value="nicotinamidase"/>
    <property type="match status" value="1"/>
</dbReference>
<comment type="pathway">
    <text evidence="5">Cofactor biosynthesis; nicotinate biosynthesis; nicotinate from nicotinamide: step 1/1.</text>
</comment>
<dbReference type="Pfam" id="PF00857">
    <property type="entry name" value="Isochorismatase"/>
    <property type="match status" value="1"/>
</dbReference>
<feature type="domain" description="Isochorismatase-like" evidence="8">
    <location>
        <begin position="4"/>
        <end position="200"/>
    </location>
</feature>
<dbReference type="InterPro" id="IPR052347">
    <property type="entry name" value="Isochorismatase_Nicotinamidase"/>
</dbReference>
<proteinExistence type="inferred from homology"/>
<sequence length="206" mass="23010">MQSTALLLVDIQNDFIPGGSLAVPQGDTIVKVNNQLQQHFNLVVATQDWHPSGHISFASEHANHKVFESIKIDGIDQTLWPEHCVQNSWGADFHPDLNTQKVEAIFRKGTNPKIDSYSAFFDNAHLKSTGLTGYLKEKGVKHIYFTGLAADICVYFSIKDALQEGFKCTLIEDATKALDQNIYEKQKHELSALGVQYVTSDKFTLV</sequence>
<accession>A0ABW5SDZ7</accession>
<dbReference type="InterPro" id="IPR000868">
    <property type="entry name" value="Isochorismatase-like_dom"/>
</dbReference>
<dbReference type="SUPFAM" id="SSF52499">
    <property type="entry name" value="Isochorismatase-like hydrolases"/>
    <property type="match status" value="1"/>
</dbReference>
<dbReference type="NCBIfam" id="NF008623">
    <property type="entry name" value="PRK11609.1"/>
    <property type="match status" value="1"/>
</dbReference>
<name>A0ABW5SDZ7_9FLAO</name>
<protein>
    <recommendedName>
        <fullName evidence="6">nicotinamidase</fullName>
        <ecNumber evidence="6">3.5.1.19</ecNumber>
    </recommendedName>
    <alternativeName>
        <fullName evidence="7">Nicotinamide deamidase</fullName>
    </alternativeName>
</protein>
<dbReference type="Gene3D" id="3.40.50.850">
    <property type="entry name" value="Isochorismatase-like"/>
    <property type="match status" value="1"/>
</dbReference>
<keyword evidence="3" id="KW-0479">Metal-binding</keyword>
<evidence type="ECO:0000256" key="2">
    <source>
        <dbReference type="ARBA" id="ARBA00022642"/>
    </source>
</evidence>
<dbReference type="EC" id="3.5.1.19" evidence="6"/>
<comment type="similarity">
    <text evidence="1">Belongs to the isochorismatase family.</text>
</comment>
<keyword evidence="2" id="KW-0662">Pyridine nucleotide biosynthesis</keyword>
<keyword evidence="10" id="KW-1185">Reference proteome</keyword>
<keyword evidence="4 9" id="KW-0378">Hydrolase</keyword>
<evidence type="ECO:0000256" key="5">
    <source>
        <dbReference type="ARBA" id="ARBA00037900"/>
    </source>
</evidence>
<dbReference type="EMBL" id="JBHULZ010000041">
    <property type="protein sequence ID" value="MFD2697981.1"/>
    <property type="molecule type" value="Genomic_DNA"/>
</dbReference>